<dbReference type="FunFam" id="2.60.120.1440:FF:000001">
    <property type="entry name" value="Putative anti-sigma factor"/>
    <property type="match status" value="1"/>
</dbReference>
<dbReference type="Pfam" id="PF16344">
    <property type="entry name" value="FecR_C"/>
    <property type="match status" value="1"/>
</dbReference>
<protein>
    <submittedName>
        <fullName evidence="4">DUF4974 domain-containing protein</fullName>
    </submittedName>
</protein>
<evidence type="ECO:0000256" key="1">
    <source>
        <dbReference type="SAM" id="Phobius"/>
    </source>
</evidence>
<sequence length="377" mass="42982">MESKYIDFERLVEKFIHGDLSDEEQKKLDSLLNEKENKRRFKEMLSLDYRLNKRWLKIEQAKKDKIFAKMIEVPPVKKLKPYQNLWRIAAIFAILLGGAVLYYMSFETKPTPEQVVTLDLDTGVHKQLEKGATGVIAETDGVRIEQRGDTLVYISKNQDNISISFDEIHVPYGKSSVVALADGTLINLNAGSSFRYPNGFKAEGNREVFLTGEAYFQVSHDEQRPFLVHTNDLEIQVLGTHFNVQAYADEKTSNTVLVNGAVQVKQTANPDDVVVLKPGMQALYSQDSKSLETVAVNTAPYTAWVKGQLYFNQVDFIQIARVLERKFDVQIQVNNPALKEEKFTAKFKAESLEQILKSFNESYSFDYDIKQNTVVIN</sequence>
<name>A0A9X1ZVW6_9FLAO</name>
<dbReference type="InterPro" id="IPR032508">
    <property type="entry name" value="FecR_C"/>
</dbReference>
<keyword evidence="1" id="KW-0472">Membrane</keyword>
<reference evidence="4" key="1">
    <citation type="submission" date="2022-01" db="EMBL/GenBank/DDBJ databases">
        <title>Genome sequencing of Zunongwangia sp. M21534 genome.</title>
        <authorList>
            <person name="Chen Y."/>
            <person name="Dong C."/>
            <person name="Shao Z."/>
        </authorList>
    </citation>
    <scope>NUCLEOTIDE SEQUENCE</scope>
    <source>
        <strain evidence="4">MCCC M21534</strain>
    </source>
</reference>
<dbReference type="GO" id="GO:0016989">
    <property type="term" value="F:sigma factor antagonist activity"/>
    <property type="evidence" value="ECO:0007669"/>
    <property type="project" value="TreeGrafter"/>
</dbReference>
<feature type="domain" description="FecR protein" evidence="2">
    <location>
        <begin position="167"/>
        <end position="263"/>
    </location>
</feature>
<dbReference type="Gene3D" id="3.55.50.30">
    <property type="match status" value="1"/>
</dbReference>
<gene>
    <name evidence="4" type="ORF">L1967_21625</name>
</gene>
<proteinExistence type="predicted"/>
<evidence type="ECO:0000313" key="5">
    <source>
        <dbReference type="Proteomes" id="UP001139521"/>
    </source>
</evidence>
<feature type="domain" description="Protein FecR C-terminal" evidence="3">
    <location>
        <begin position="309"/>
        <end position="376"/>
    </location>
</feature>
<dbReference type="InterPro" id="IPR006860">
    <property type="entry name" value="FecR"/>
</dbReference>
<dbReference type="Proteomes" id="UP001139521">
    <property type="component" value="Unassembled WGS sequence"/>
</dbReference>
<organism evidence="4 5">
    <name type="scientific">Zunongwangia pacifica</name>
    <dbReference type="NCBI Taxonomy" id="2911062"/>
    <lineage>
        <taxon>Bacteria</taxon>
        <taxon>Pseudomonadati</taxon>
        <taxon>Bacteroidota</taxon>
        <taxon>Flavobacteriia</taxon>
        <taxon>Flavobacteriales</taxon>
        <taxon>Flavobacteriaceae</taxon>
        <taxon>Zunongwangia</taxon>
    </lineage>
</organism>
<dbReference type="EMBL" id="JAKHSK010000065">
    <property type="protein sequence ID" value="MCL6220899.1"/>
    <property type="molecule type" value="Genomic_DNA"/>
</dbReference>
<dbReference type="AlphaFoldDB" id="A0A9X1ZVW6"/>
<comment type="caution">
    <text evidence="4">The sequence shown here is derived from an EMBL/GenBank/DDBJ whole genome shotgun (WGS) entry which is preliminary data.</text>
</comment>
<dbReference type="PANTHER" id="PTHR30273">
    <property type="entry name" value="PERIPLASMIC SIGNAL SENSOR AND SIGMA FACTOR ACTIVATOR FECR-RELATED"/>
    <property type="match status" value="1"/>
</dbReference>
<dbReference type="PANTHER" id="PTHR30273:SF2">
    <property type="entry name" value="PROTEIN FECR"/>
    <property type="match status" value="1"/>
</dbReference>
<evidence type="ECO:0000313" key="4">
    <source>
        <dbReference type="EMBL" id="MCL6220899.1"/>
    </source>
</evidence>
<evidence type="ECO:0000259" key="2">
    <source>
        <dbReference type="Pfam" id="PF04773"/>
    </source>
</evidence>
<dbReference type="Pfam" id="PF04773">
    <property type="entry name" value="FecR"/>
    <property type="match status" value="1"/>
</dbReference>
<keyword evidence="5" id="KW-1185">Reference proteome</keyword>
<accession>A0A9X1ZVW6</accession>
<keyword evidence="1" id="KW-0812">Transmembrane</keyword>
<keyword evidence="1" id="KW-1133">Transmembrane helix</keyword>
<feature type="transmembrane region" description="Helical" evidence="1">
    <location>
        <begin position="85"/>
        <end position="104"/>
    </location>
</feature>
<evidence type="ECO:0000259" key="3">
    <source>
        <dbReference type="Pfam" id="PF16344"/>
    </source>
</evidence>
<dbReference type="Gene3D" id="2.60.120.1440">
    <property type="match status" value="1"/>
</dbReference>
<dbReference type="InterPro" id="IPR012373">
    <property type="entry name" value="Ferrdict_sens_TM"/>
</dbReference>
<dbReference type="PIRSF" id="PIRSF018266">
    <property type="entry name" value="FecR"/>
    <property type="match status" value="1"/>
</dbReference>
<dbReference type="RefSeq" id="WP_249603574.1">
    <property type="nucleotide sequence ID" value="NZ_JAKHSK010000065.1"/>
</dbReference>